<protein>
    <submittedName>
        <fullName evidence="2">Sigma factor-like helix-turn-helix DNA-binding protein</fullName>
    </submittedName>
</protein>
<keyword evidence="2" id="KW-0238">DNA-binding</keyword>
<dbReference type="InterPro" id="IPR013324">
    <property type="entry name" value="RNA_pol_sigma_r3/r4-like"/>
</dbReference>
<dbReference type="AlphaFoldDB" id="A0AAX3M7Y5"/>
<dbReference type="Proteomes" id="UP001220509">
    <property type="component" value="Chromosome"/>
</dbReference>
<dbReference type="GO" id="GO:0003677">
    <property type="term" value="F:DNA binding"/>
    <property type="evidence" value="ECO:0007669"/>
    <property type="project" value="UniProtKB-KW"/>
</dbReference>
<proteinExistence type="predicted"/>
<dbReference type="RefSeq" id="WP_273615670.1">
    <property type="nucleotide sequence ID" value="NZ_CP117416.1"/>
</dbReference>
<accession>A0AAX3M7Y5</accession>
<name>A0AAX3M7Y5_9BACL</name>
<dbReference type="GO" id="GO:0006352">
    <property type="term" value="P:DNA-templated transcription initiation"/>
    <property type="evidence" value="ECO:0007669"/>
    <property type="project" value="InterPro"/>
</dbReference>
<dbReference type="GO" id="GO:0003700">
    <property type="term" value="F:DNA-binding transcription factor activity"/>
    <property type="evidence" value="ECO:0007669"/>
    <property type="project" value="InterPro"/>
</dbReference>
<sequence>MSDLTTNQTYERYKQQLQRIAWRLQYRTHTRLRKELPILYDFSSSPSFAEEVDSQLLVEQWIHSLPTVKEQEVIRSLFIQEKTEKQVAQQFNISQQAVSKWKKKALQSIYQKMNYAN</sequence>
<evidence type="ECO:0000313" key="2">
    <source>
        <dbReference type="EMBL" id="WCT57463.1"/>
    </source>
</evidence>
<organism evidence="2 3">
    <name type="scientific">Paenibacillus kyungheensis</name>
    <dbReference type="NCBI Taxonomy" id="1452732"/>
    <lineage>
        <taxon>Bacteria</taxon>
        <taxon>Bacillati</taxon>
        <taxon>Bacillota</taxon>
        <taxon>Bacilli</taxon>
        <taxon>Bacillales</taxon>
        <taxon>Paenibacillaceae</taxon>
        <taxon>Paenibacillus</taxon>
    </lineage>
</organism>
<feature type="domain" description="RNA polymerase sigma-70 region 4" evidence="1">
    <location>
        <begin position="69"/>
        <end position="109"/>
    </location>
</feature>
<dbReference type="Gene3D" id="1.20.140.160">
    <property type="match status" value="1"/>
</dbReference>
<dbReference type="Pfam" id="PF04545">
    <property type="entry name" value="Sigma70_r4"/>
    <property type="match status" value="1"/>
</dbReference>
<dbReference type="InterPro" id="IPR007630">
    <property type="entry name" value="RNA_pol_sigma70_r4"/>
</dbReference>
<evidence type="ECO:0000313" key="3">
    <source>
        <dbReference type="Proteomes" id="UP001220509"/>
    </source>
</evidence>
<dbReference type="SUPFAM" id="SSF88659">
    <property type="entry name" value="Sigma3 and sigma4 domains of RNA polymerase sigma factors"/>
    <property type="match status" value="1"/>
</dbReference>
<evidence type="ECO:0000259" key="1">
    <source>
        <dbReference type="Pfam" id="PF04545"/>
    </source>
</evidence>
<keyword evidence="3" id="KW-1185">Reference proteome</keyword>
<dbReference type="EMBL" id="CP117416">
    <property type="protein sequence ID" value="WCT57463.1"/>
    <property type="molecule type" value="Genomic_DNA"/>
</dbReference>
<dbReference type="KEGG" id="pka:PQ456_08140"/>
<reference evidence="2 3" key="1">
    <citation type="submission" date="2023-02" db="EMBL/GenBank/DDBJ databases">
        <title>Genome sequence of Paenibacillus kyungheensis KACC 18744.</title>
        <authorList>
            <person name="Kim S."/>
            <person name="Heo J."/>
            <person name="Kwon S.-W."/>
        </authorList>
    </citation>
    <scope>NUCLEOTIDE SEQUENCE [LARGE SCALE GENOMIC DNA]</scope>
    <source>
        <strain evidence="2 3">KACC 18744</strain>
    </source>
</reference>
<gene>
    <name evidence="2" type="ORF">PQ456_08140</name>
</gene>